<name>A0ABT4LKR3_9PROT</name>
<dbReference type="RefSeq" id="WP_269423861.1">
    <property type="nucleotide sequence ID" value="NZ_JAPWGY010000004.1"/>
</dbReference>
<protein>
    <recommendedName>
        <fullName evidence="1">Glycine-rich domain-containing protein</fullName>
    </recommendedName>
</protein>
<dbReference type="EMBL" id="JAPWGY010000004">
    <property type="protein sequence ID" value="MCZ4281698.1"/>
    <property type="molecule type" value="Genomic_DNA"/>
</dbReference>
<dbReference type="InterPro" id="IPR049304">
    <property type="entry name" value="Gly_rich_dom"/>
</dbReference>
<evidence type="ECO:0000259" key="1">
    <source>
        <dbReference type="Pfam" id="PF21722"/>
    </source>
</evidence>
<gene>
    <name evidence="2" type="ORF">O4H49_12985</name>
</gene>
<evidence type="ECO:0000313" key="2">
    <source>
        <dbReference type="EMBL" id="MCZ4281698.1"/>
    </source>
</evidence>
<reference evidence="2" key="1">
    <citation type="submission" date="2022-12" db="EMBL/GenBank/DDBJ databases">
        <title>Bacterial isolates from different developmental stages of Nematostella vectensis.</title>
        <authorList>
            <person name="Fraune S."/>
        </authorList>
    </citation>
    <scope>NUCLEOTIDE SEQUENCE</scope>
    <source>
        <strain evidence="2">G21630-S1</strain>
    </source>
</reference>
<sequence>MTLMAPQPVSLSAFSPPPGDLFLTTPGQTDWVVPQGVYSVRVTLIGGGGGAGAHGSYTTGNASTNYNISSSGGGGGGGGGGAFVKKVLPVFPGQIIPVVVGAGGASINYVHLIWGKNIDGNDGIDSSFGNLLTADSGKGGGGGWAQYQSTGVGGIAGAGGIAAGGDINLNGAAGEAGDHRNVVGLSFIHADGGTGGEGQVLDSVPYGAGGTGHPKEISDPAQAPGTDGCCLIEWGF</sequence>
<evidence type="ECO:0000313" key="3">
    <source>
        <dbReference type="Proteomes" id="UP001069802"/>
    </source>
</evidence>
<proteinExistence type="predicted"/>
<feature type="domain" description="Glycine-rich" evidence="1">
    <location>
        <begin position="24"/>
        <end position="234"/>
    </location>
</feature>
<comment type="caution">
    <text evidence="2">The sequence shown here is derived from an EMBL/GenBank/DDBJ whole genome shotgun (WGS) entry which is preliminary data.</text>
</comment>
<accession>A0ABT4LKR3</accession>
<organism evidence="2 3">
    <name type="scientific">Kiloniella laminariae</name>
    <dbReference type="NCBI Taxonomy" id="454162"/>
    <lineage>
        <taxon>Bacteria</taxon>
        <taxon>Pseudomonadati</taxon>
        <taxon>Pseudomonadota</taxon>
        <taxon>Alphaproteobacteria</taxon>
        <taxon>Rhodospirillales</taxon>
        <taxon>Kiloniellaceae</taxon>
        <taxon>Kiloniella</taxon>
    </lineage>
</organism>
<dbReference type="Proteomes" id="UP001069802">
    <property type="component" value="Unassembled WGS sequence"/>
</dbReference>
<dbReference type="Pfam" id="PF21722">
    <property type="entry name" value="Gly_rich_2"/>
    <property type="match status" value="1"/>
</dbReference>
<keyword evidence="3" id="KW-1185">Reference proteome</keyword>